<keyword evidence="3" id="KW-0001">2Fe-2S</keyword>
<dbReference type="RefSeq" id="WP_171556637.1">
    <property type="nucleotide sequence ID" value="NZ_JABFCS010000001.1"/>
</dbReference>
<comment type="cofactor">
    <cofactor evidence="8">
        <name>[2Fe-2S] cluster</name>
        <dbReference type="ChEBI" id="CHEBI:190135"/>
    </cofactor>
</comment>
<dbReference type="InterPro" id="IPR036010">
    <property type="entry name" value="2Fe-2S_ferredoxin-like_sf"/>
</dbReference>
<proteinExistence type="inferred from homology"/>
<evidence type="ECO:0000313" key="11">
    <source>
        <dbReference type="EMBL" id="NNU42262.1"/>
    </source>
</evidence>
<keyword evidence="6" id="KW-0408">Iron</keyword>
<keyword evidence="5" id="KW-0249">Electron transport</keyword>
<dbReference type="CDD" id="cd00207">
    <property type="entry name" value="fer2"/>
    <property type="match status" value="1"/>
</dbReference>
<evidence type="ECO:0000256" key="5">
    <source>
        <dbReference type="ARBA" id="ARBA00022982"/>
    </source>
</evidence>
<protein>
    <submittedName>
        <fullName evidence="11">2Fe-2S iron-sulfur cluster binding domain-containing protein</fullName>
    </submittedName>
</protein>
<keyword evidence="4" id="KW-0479">Metal-binding</keyword>
<reference evidence="11 12" key="2">
    <citation type="submission" date="2020-06" db="EMBL/GenBank/DDBJ databases">
        <title>Ramlibacter rhizophilus sp. nov., isolated from rhizosphere soil of national flower Mugunghwa from South Korea.</title>
        <authorList>
            <person name="Zheng-Fei Y."/>
            <person name="Huan T."/>
        </authorList>
    </citation>
    <scope>NUCLEOTIDE SEQUENCE [LARGE SCALE GENOMIC DNA]</scope>
    <source>
        <strain evidence="11 12">B156</strain>
    </source>
</reference>
<evidence type="ECO:0000256" key="9">
    <source>
        <dbReference type="SAM" id="MobiDB-lite"/>
    </source>
</evidence>
<sequence>MDEKGPDAASHSALLQPSGRRFTAAADRTVLASAAESGIAMTSSCRNGTCRACLRPLHAGRVAYRIEWPGLLPEEKAGGWLLPCVAYPQSDLVLGD</sequence>
<comment type="similarity">
    <text evidence="1">Belongs to the 2Fe2S plant-type ferredoxin family.</text>
</comment>
<accession>A0A849K167</accession>
<evidence type="ECO:0000256" key="3">
    <source>
        <dbReference type="ARBA" id="ARBA00022714"/>
    </source>
</evidence>
<evidence type="ECO:0000256" key="1">
    <source>
        <dbReference type="ARBA" id="ARBA00007874"/>
    </source>
</evidence>
<keyword evidence="7" id="KW-0411">Iron-sulfur</keyword>
<dbReference type="GO" id="GO:0046872">
    <property type="term" value="F:metal ion binding"/>
    <property type="evidence" value="ECO:0007669"/>
    <property type="project" value="UniProtKB-KW"/>
</dbReference>
<feature type="domain" description="2Fe-2S ferredoxin-type" evidence="10">
    <location>
        <begin position="11"/>
        <end position="96"/>
    </location>
</feature>
<dbReference type="PROSITE" id="PS51085">
    <property type="entry name" value="2FE2S_FER_2"/>
    <property type="match status" value="1"/>
</dbReference>
<reference evidence="11 12" key="1">
    <citation type="submission" date="2020-05" db="EMBL/GenBank/DDBJ databases">
        <authorList>
            <person name="Khan S.A."/>
            <person name="Jeon C.O."/>
            <person name="Chun B.H."/>
        </authorList>
    </citation>
    <scope>NUCLEOTIDE SEQUENCE [LARGE SCALE GENOMIC DNA]</scope>
    <source>
        <strain evidence="11 12">B156</strain>
    </source>
</reference>
<dbReference type="GO" id="GO:0051537">
    <property type="term" value="F:2 iron, 2 sulfur cluster binding"/>
    <property type="evidence" value="ECO:0007669"/>
    <property type="project" value="UniProtKB-KW"/>
</dbReference>
<dbReference type="AlphaFoldDB" id="A0A849K167"/>
<keyword evidence="2" id="KW-0813">Transport</keyword>
<keyword evidence="12" id="KW-1185">Reference proteome</keyword>
<dbReference type="Pfam" id="PF00111">
    <property type="entry name" value="Fer2"/>
    <property type="match status" value="1"/>
</dbReference>
<dbReference type="PANTHER" id="PTHR43112:SF3">
    <property type="entry name" value="FERREDOXIN-2, CHLOROPLASTIC"/>
    <property type="match status" value="1"/>
</dbReference>
<gene>
    <name evidence="11" type="ORF">HK415_02475</name>
</gene>
<comment type="caution">
    <text evidence="11">The sequence shown here is derived from an EMBL/GenBank/DDBJ whole genome shotgun (WGS) entry which is preliminary data.</text>
</comment>
<dbReference type="SUPFAM" id="SSF54292">
    <property type="entry name" value="2Fe-2S ferredoxin-like"/>
    <property type="match status" value="1"/>
</dbReference>
<dbReference type="Proteomes" id="UP000552954">
    <property type="component" value="Unassembled WGS sequence"/>
</dbReference>
<evidence type="ECO:0000259" key="10">
    <source>
        <dbReference type="PROSITE" id="PS51085"/>
    </source>
</evidence>
<evidence type="ECO:0000256" key="2">
    <source>
        <dbReference type="ARBA" id="ARBA00022448"/>
    </source>
</evidence>
<name>A0A849K167_9BURK</name>
<dbReference type="InterPro" id="IPR001041">
    <property type="entry name" value="2Fe-2S_ferredoxin-type"/>
</dbReference>
<evidence type="ECO:0000313" key="12">
    <source>
        <dbReference type="Proteomes" id="UP000552954"/>
    </source>
</evidence>
<dbReference type="Gene3D" id="3.10.20.30">
    <property type="match status" value="1"/>
</dbReference>
<dbReference type="EMBL" id="JABFCS010000001">
    <property type="protein sequence ID" value="NNU42262.1"/>
    <property type="molecule type" value="Genomic_DNA"/>
</dbReference>
<evidence type="ECO:0000256" key="8">
    <source>
        <dbReference type="ARBA" id="ARBA00034078"/>
    </source>
</evidence>
<dbReference type="InterPro" id="IPR012675">
    <property type="entry name" value="Beta-grasp_dom_sf"/>
</dbReference>
<evidence type="ECO:0000256" key="6">
    <source>
        <dbReference type="ARBA" id="ARBA00023004"/>
    </source>
</evidence>
<dbReference type="PANTHER" id="PTHR43112">
    <property type="entry name" value="FERREDOXIN"/>
    <property type="match status" value="1"/>
</dbReference>
<feature type="region of interest" description="Disordered" evidence="9">
    <location>
        <begin position="1"/>
        <end position="20"/>
    </location>
</feature>
<evidence type="ECO:0000256" key="7">
    <source>
        <dbReference type="ARBA" id="ARBA00023014"/>
    </source>
</evidence>
<organism evidence="11 12">
    <name type="scientific">Ramlibacter montanisoli</name>
    <dbReference type="NCBI Taxonomy" id="2732512"/>
    <lineage>
        <taxon>Bacteria</taxon>
        <taxon>Pseudomonadati</taxon>
        <taxon>Pseudomonadota</taxon>
        <taxon>Betaproteobacteria</taxon>
        <taxon>Burkholderiales</taxon>
        <taxon>Comamonadaceae</taxon>
        <taxon>Ramlibacter</taxon>
    </lineage>
</organism>
<evidence type="ECO:0000256" key="4">
    <source>
        <dbReference type="ARBA" id="ARBA00022723"/>
    </source>
</evidence>